<organism evidence="8 9">
    <name type="scientific">Bacillus songklensis</name>
    <dbReference type="NCBI Taxonomy" id="1069116"/>
    <lineage>
        <taxon>Bacteria</taxon>
        <taxon>Bacillati</taxon>
        <taxon>Bacillota</taxon>
        <taxon>Bacilli</taxon>
        <taxon>Bacillales</taxon>
        <taxon>Bacillaceae</taxon>
        <taxon>Bacillus</taxon>
    </lineage>
</organism>
<proteinExistence type="predicted"/>
<dbReference type="InterPro" id="IPR051791">
    <property type="entry name" value="Pra-immunoreactive"/>
</dbReference>
<feature type="transmembrane region" description="Helical" evidence="6">
    <location>
        <begin position="31"/>
        <end position="54"/>
    </location>
</feature>
<gene>
    <name evidence="8" type="ORF">ACFOU2_06780</name>
</gene>
<accession>A0ABV8B128</accession>
<evidence type="ECO:0000259" key="7">
    <source>
        <dbReference type="Pfam" id="PF06271"/>
    </source>
</evidence>
<keyword evidence="2" id="KW-1003">Cell membrane</keyword>
<name>A0ABV8B128_9BACI</name>
<keyword evidence="3 6" id="KW-0812">Transmembrane</keyword>
<feature type="transmembrane region" description="Helical" evidence="6">
    <location>
        <begin position="74"/>
        <end position="94"/>
    </location>
</feature>
<sequence>MNDYETHTEKQKEEHESKAIMLPEPEKEKMYIWYAGFWIRFWAYLLDLLVVMSIQRLLVTPLFKGMGGVRDDGLFSPVNVMMALIFYLYFVFMTKRFGQTIGKMVFGLKVISLTDERLTWSTVIFRELVGRYISKTVLLLGYIVVAFTKKKRGFHDYFSETSVIYENKQPHLLERSKIQIEQ</sequence>
<evidence type="ECO:0000256" key="2">
    <source>
        <dbReference type="ARBA" id="ARBA00022475"/>
    </source>
</evidence>
<comment type="subcellular location">
    <subcellularLocation>
        <location evidence="1">Cell membrane</location>
        <topology evidence="1">Multi-pass membrane protein</topology>
    </subcellularLocation>
</comment>
<keyword evidence="4 6" id="KW-1133">Transmembrane helix</keyword>
<evidence type="ECO:0000256" key="5">
    <source>
        <dbReference type="ARBA" id="ARBA00023136"/>
    </source>
</evidence>
<protein>
    <submittedName>
        <fullName evidence="8">RDD family protein</fullName>
    </submittedName>
</protein>
<evidence type="ECO:0000313" key="9">
    <source>
        <dbReference type="Proteomes" id="UP001595752"/>
    </source>
</evidence>
<dbReference type="PANTHER" id="PTHR36115:SF9">
    <property type="entry name" value="LMO1584 PROTEIN"/>
    <property type="match status" value="1"/>
</dbReference>
<dbReference type="InterPro" id="IPR010432">
    <property type="entry name" value="RDD"/>
</dbReference>
<keyword evidence="5 6" id="KW-0472">Membrane</keyword>
<evidence type="ECO:0000313" key="8">
    <source>
        <dbReference type="EMBL" id="MFC3883239.1"/>
    </source>
</evidence>
<comment type="caution">
    <text evidence="8">The sequence shown here is derived from an EMBL/GenBank/DDBJ whole genome shotgun (WGS) entry which is preliminary data.</text>
</comment>
<evidence type="ECO:0000256" key="3">
    <source>
        <dbReference type="ARBA" id="ARBA00022692"/>
    </source>
</evidence>
<evidence type="ECO:0000256" key="4">
    <source>
        <dbReference type="ARBA" id="ARBA00022989"/>
    </source>
</evidence>
<evidence type="ECO:0000256" key="6">
    <source>
        <dbReference type="SAM" id="Phobius"/>
    </source>
</evidence>
<dbReference type="RefSeq" id="WP_377913433.1">
    <property type="nucleotide sequence ID" value="NZ_JBHRZT010000020.1"/>
</dbReference>
<keyword evidence="9" id="KW-1185">Reference proteome</keyword>
<dbReference type="Proteomes" id="UP001595752">
    <property type="component" value="Unassembled WGS sequence"/>
</dbReference>
<dbReference type="PANTHER" id="PTHR36115">
    <property type="entry name" value="PROLINE-RICH ANTIGEN HOMOLOG-RELATED"/>
    <property type="match status" value="1"/>
</dbReference>
<dbReference type="EMBL" id="JBHRZT010000020">
    <property type="protein sequence ID" value="MFC3883239.1"/>
    <property type="molecule type" value="Genomic_DNA"/>
</dbReference>
<feature type="domain" description="RDD" evidence="7">
    <location>
        <begin position="34"/>
        <end position="159"/>
    </location>
</feature>
<evidence type="ECO:0000256" key="1">
    <source>
        <dbReference type="ARBA" id="ARBA00004651"/>
    </source>
</evidence>
<dbReference type="Pfam" id="PF06271">
    <property type="entry name" value="RDD"/>
    <property type="match status" value="1"/>
</dbReference>
<reference evidence="9" key="1">
    <citation type="journal article" date="2019" name="Int. J. Syst. Evol. Microbiol.">
        <title>The Global Catalogue of Microorganisms (GCM) 10K type strain sequencing project: providing services to taxonomists for standard genome sequencing and annotation.</title>
        <authorList>
            <consortium name="The Broad Institute Genomics Platform"/>
            <consortium name="The Broad Institute Genome Sequencing Center for Infectious Disease"/>
            <person name="Wu L."/>
            <person name="Ma J."/>
        </authorList>
    </citation>
    <scope>NUCLEOTIDE SEQUENCE [LARGE SCALE GENOMIC DNA]</scope>
    <source>
        <strain evidence="9">CCUG 61889</strain>
    </source>
</reference>